<accession>A0AAV2PRS1</accession>
<keyword evidence="3" id="KW-1185">Reference proteome</keyword>
<dbReference type="Proteomes" id="UP001497623">
    <property type="component" value="Unassembled WGS sequence"/>
</dbReference>
<protein>
    <recommendedName>
        <fullName evidence="4">Phytanoyl-CoA dioxygenase</fullName>
    </recommendedName>
</protein>
<dbReference type="EMBL" id="CAXKWB010001365">
    <property type="protein sequence ID" value="CAL4064132.1"/>
    <property type="molecule type" value="Genomic_DNA"/>
</dbReference>
<dbReference type="Pfam" id="PF05721">
    <property type="entry name" value="PhyH"/>
    <property type="match status" value="1"/>
</dbReference>
<dbReference type="PANTHER" id="PTHR20883:SF51">
    <property type="entry name" value="PHYTANOYL-COA HYDROXYLASE"/>
    <property type="match status" value="1"/>
</dbReference>
<dbReference type="InterPro" id="IPR008775">
    <property type="entry name" value="Phytyl_CoA_dOase-like"/>
</dbReference>
<dbReference type="PANTHER" id="PTHR20883">
    <property type="entry name" value="PHYTANOYL-COA DIOXYGENASE DOMAIN CONTAINING 1"/>
    <property type="match status" value="1"/>
</dbReference>
<evidence type="ECO:0000256" key="1">
    <source>
        <dbReference type="ARBA" id="ARBA00001962"/>
    </source>
</evidence>
<dbReference type="SUPFAM" id="SSF51197">
    <property type="entry name" value="Clavaminate synthase-like"/>
    <property type="match status" value="1"/>
</dbReference>
<feature type="non-terminal residue" evidence="2">
    <location>
        <position position="1"/>
    </location>
</feature>
<evidence type="ECO:0000313" key="2">
    <source>
        <dbReference type="EMBL" id="CAL4064132.1"/>
    </source>
</evidence>
<sequence length="161" mass="18268">WYVSGCLYPKTASVFVAIDDCDRENACLQVLKGSHKMGRQDHLPIGQQKTIVPERLEQAKKVLEHVYVEMKAGDALFFDCNLIHCSGQNDSANRRRWSYIVTFNQPGNDPKSDHFPPPYTPMEMLPDSALLECEMNDNQTGKNFLILKTDVSTHGQKKVEP</sequence>
<dbReference type="Gene3D" id="2.60.120.620">
    <property type="entry name" value="q2cbj1_9rhob like domain"/>
    <property type="match status" value="1"/>
</dbReference>
<comment type="caution">
    <text evidence="2">The sequence shown here is derived from an EMBL/GenBank/DDBJ whole genome shotgun (WGS) entry which is preliminary data.</text>
</comment>
<evidence type="ECO:0000313" key="3">
    <source>
        <dbReference type="Proteomes" id="UP001497623"/>
    </source>
</evidence>
<gene>
    <name evidence="2" type="ORF">MNOR_LOCUS3864</name>
</gene>
<proteinExistence type="predicted"/>
<name>A0AAV2PRS1_MEGNR</name>
<organism evidence="2 3">
    <name type="scientific">Meganyctiphanes norvegica</name>
    <name type="common">Northern krill</name>
    <name type="synonym">Thysanopoda norvegica</name>
    <dbReference type="NCBI Taxonomy" id="48144"/>
    <lineage>
        <taxon>Eukaryota</taxon>
        <taxon>Metazoa</taxon>
        <taxon>Ecdysozoa</taxon>
        <taxon>Arthropoda</taxon>
        <taxon>Crustacea</taxon>
        <taxon>Multicrustacea</taxon>
        <taxon>Malacostraca</taxon>
        <taxon>Eumalacostraca</taxon>
        <taxon>Eucarida</taxon>
        <taxon>Euphausiacea</taxon>
        <taxon>Euphausiidae</taxon>
        <taxon>Meganyctiphanes</taxon>
    </lineage>
</organism>
<evidence type="ECO:0008006" key="4">
    <source>
        <dbReference type="Google" id="ProtNLM"/>
    </source>
</evidence>
<dbReference type="AlphaFoldDB" id="A0AAV2PRS1"/>
<reference evidence="2 3" key="1">
    <citation type="submission" date="2024-05" db="EMBL/GenBank/DDBJ databases">
        <authorList>
            <person name="Wallberg A."/>
        </authorList>
    </citation>
    <scope>NUCLEOTIDE SEQUENCE [LARGE SCALE GENOMIC DNA]</scope>
</reference>
<comment type="cofactor">
    <cofactor evidence="1">
        <name>Fe cation</name>
        <dbReference type="ChEBI" id="CHEBI:24875"/>
    </cofactor>
</comment>